<keyword evidence="2" id="KW-1185">Reference proteome</keyword>
<accession>A0A926S479</accession>
<comment type="caution">
    <text evidence="1">The sequence shown here is derived from an EMBL/GenBank/DDBJ whole genome shotgun (WGS) entry which is preliminary data.</text>
</comment>
<evidence type="ECO:0000313" key="1">
    <source>
        <dbReference type="EMBL" id="MBD1395004.1"/>
    </source>
</evidence>
<sequence>MNKLFRECFAARKSLAEKLKLVYSDNMQDWEYEVSDPDRIVDFINEYKKTDTNNAEKISLMEIMLDSLNTTLYTNGGFKKMNQNNKEIISLLKSNKSLHSTTLEYWQNGWPISILLKDI</sequence>
<evidence type="ECO:0000313" key="2">
    <source>
        <dbReference type="Proteomes" id="UP000619078"/>
    </source>
</evidence>
<reference evidence="1" key="1">
    <citation type="submission" date="2020-09" db="EMBL/GenBank/DDBJ databases">
        <title>Novel species of Mucilaginibacter isolated from a glacier on the Tibetan Plateau.</title>
        <authorList>
            <person name="Liu Q."/>
            <person name="Xin Y.-H."/>
        </authorList>
    </citation>
    <scope>NUCLEOTIDE SEQUENCE</scope>
    <source>
        <strain evidence="1">ZB1P21</strain>
    </source>
</reference>
<name>A0A926S479_9SPHI</name>
<dbReference type="AlphaFoldDB" id="A0A926S479"/>
<dbReference type="EMBL" id="JACWMX010000008">
    <property type="protein sequence ID" value="MBD1395004.1"/>
    <property type="molecule type" value="Genomic_DNA"/>
</dbReference>
<gene>
    <name evidence="1" type="ORF">IDJ76_17995</name>
</gene>
<dbReference type="RefSeq" id="WP_191165184.1">
    <property type="nucleotide sequence ID" value="NZ_JACWMX010000008.1"/>
</dbReference>
<protein>
    <submittedName>
        <fullName evidence="1">Uncharacterized protein</fullName>
    </submittedName>
</protein>
<proteinExistence type="predicted"/>
<dbReference type="Proteomes" id="UP000619078">
    <property type="component" value="Unassembled WGS sequence"/>
</dbReference>
<organism evidence="1 2">
    <name type="scientific">Mucilaginibacter glaciei</name>
    <dbReference type="NCBI Taxonomy" id="2772109"/>
    <lineage>
        <taxon>Bacteria</taxon>
        <taxon>Pseudomonadati</taxon>
        <taxon>Bacteroidota</taxon>
        <taxon>Sphingobacteriia</taxon>
        <taxon>Sphingobacteriales</taxon>
        <taxon>Sphingobacteriaceae</taxon>
        <taxon>Mucilaginibacter</taxon>
    </lineage>
</organism>